<accession>A0ABT7PGC5</accession>
<protein>
    <submittedName>
        <fullName evidence="1">Uncharacterized protein</fullName>
    </submittedName>
</protein>
<dbReference type="RefSeq" id="WP_149495508.1">
    <property type="nucleotide sequence ID" value="NZ_JASZZN010000005.1"/>
</dbReference>
<gene>
    <name evidence="1" type="ORF">QTN89_08320</name>
</gene>
<comment type="caution">
    <text evidence="1">The sequence shown here is derived from an EMBL/GenBank/DDBJ whole genome shotgun (WGS) entry which is preliminary data.</text>
</comment>
<sequence length="78" mass="8721">MWPTPLGEHRRPLRHKRSDDVRSFHGLNGDGGYLNSPFGGYRYGAMAPSWISTNHGVIVSVVCLDDRNAATVQRSERP</sequence>
<evidence type="ECO:0000313" key="2">
    <source>
        <dbReference type="Proteomes" id="UP001239462"/>
    </source>
</evidence>
<name>A0ABT7PGC5_9BACT</name>
<organism evidence="1 2">
    <name type="scientific">Roseiconus lacunae</name>
    <dbReference type="NCBI Taxonomy" id="2605694"/>
    <lineage>
        <taxon>Bacteria</taxon>
        <taxon>Pseudomonadati</taxon>
        <taxon>Planctomycetota</taxon>
        <taxon>Planctomycetia</taxon>
        <taxon>Pirellulales</taxon>
        <taxon>Pirellulaceae</taxon>
        <taxon>Roseiconus</taxon>
    </lineage>
</organism>
<reference evidence="1 2" key="1">
    <citation type="submission" date="2023-06" db="EMBL/GenBank/DDBJ databases">
        <title>Roseiconus lacunae JC819 isolated from Gulf of Mannar region, Tamil Nadu.</title>
        <authorList>
            <person name="Pk S."/>
            <person name="Ch S."/>
            <person name="Ch V.R."/>
        </authorList>
    </citation>
    <scope>NUCLEOTIDE SEQUENCE [LARGE SCALE GENOMIC DNA]</scope>
    <source>
        <strain evidence="1 2">JC819</strain>
    </source>
</reference>
<evidence type="ECO:0000313" key="1">
    <source>
        <dbReference type="EMBL" id="MDM4015428.1"/>
    </source>
</evidence>
<dbReference type="Proteomes" id="UP001239462">
    <property type="component" value="Unassembled WGS sequence"/>
</dbReference>
<keyword evidence="2" id="KW-1185">Reference proteome</keyword>
<proteinExistence type="predicted"/>
<dbReference type="EMBL" id="JASZZN010000005">
    <property type="protein sequence ID" value="MDM4015428.1"/>
    <property type="molecule type" value="Genomic_DNA"/>
</dbReference>